<dbReference type="SUPFAM" id="SSF88697">
    <property type="entry name" value="PUA domain-like"/>
    <property type="match status" value="1"/>
</dbReference>
<protein>
    <submittedName>
        <fullName evidence="2">LON peptidase substrate-binding domain-containing protein</fullName>
    </submittedName>
</protein>
<dbReference type="EMBL" id="JAKOGG010000005">
    <property type="protein sequence ID" value="MCS4556592.1"/>
    <property type="molecule type" value="Genomic_DNA"/>
</dbReference>
<dbReference type="InterPro" id="IPR003111">
    <property type="entry name" value="Lon_prtase_N"/>
</dbReference>
<sequence length="180" mass="20670">MLTIPLFPLPICLMPEGLAELRIFEPRYKRLVVEASQNDIGFGVSPYDSNSQQLFDVGCIARIVDFKHRDDGLLGILIKGQQRFRLTSFTVEHDGLKRGNVELLPSWPEHAIHTRSEHQLAELLTPLLPEAYQDNASCQSMTWVCQRWLEILPINLHAKQQLMCQNDAHMTQELLKQLLQ</sequence>
<dbReference type="InterPro" id="IPR015947">
    <property type="entry name" value="PUA-like_sf"/>
</dbReference>
<comment type="caution">
    <text evidence="2">The sequence shown here is derived from an EMBL/GenBank/DDBJ whole genome shotgun (WGS) entry which is preliminary data.</text>
</comment>
<dbReference type="PANTHER" id="PTHR46732">
    <property type="entry name" value="ATP-DEPENDENT PROTEASE LA (LON) DOMAIN PROTEIN"/>
    <property type="match status" value="1"/>
</dbReference>
<keyword evidence="3" id="KW-1185">Reference proteome</keyword>
<dbReference type="PROSITE" id="PS51787">
    <property type="entry name" value="LON_N"/>
    <property type="match status" value="1"/>
</dbReference>
<evidence type="ECO:0000313" key="3">
    <source>
        <dbReference type="Proteomes" id="UP001201549"/>
    </source>
</evidence>
<evidence type="ECO:0000259" key="1">
    <source>
        <dbReference type="PROSITE" id="PS51787"/>
    </source>
</evidence>
<dbReference type="Gene3D" id="2.30.130.40">
    <property type="entry name" value="LON domain-like"/>
    <property type="match status" value="1"/>
</dbReference>
<dbReference type="PANTHER" id="PTHR46732:SF8">
    <property type="entry name" value="ATP-DEPENDENT PROTEASE LA (LON) DOMAIN PROTEIN"/>
    <property type="match status" value="1"/>
</dbReference>
<evidence type="ECO:0000313" key="2">
    <source>
        <dbReference type="EMBL" id="MCS4556592.1"/>
    </source>
</evidence>
<dbReference type="RefSeq" id="WP_275297334.1">
    <property type="nucleotide sequence ID" value="NZ_JAKOGG010000005.1"/>
</dbReference>
<reference evidence="3" key="1">
    <citation type="submission" date="2023-07" db="EMBL/GenBank/DDBJ databases">
        <title>Shewanella mangrovi sp. nov., an acetaldehyde- degrading bacterium isolated from mangrove sediment.</title>
        <authorList>
            <person name="Liu Y."/>
        </authorList>
    </citation>
    <scope>NUCLEOTIDE SEQUENCE [LARGE SCALE GENOMIC DNA]</scope>
    <source>
        <strain evidence="3">C32</strain>
    </source>
</reference>
<gene>
    <name evidence="2" type="ORF">L9G74_09090</name>
</gene>
<dbReference type="Pfam" id="PF02190">
    <property type="entry name" value="LON_substr_bdg"/>
    <property type="match status" value="1"/>
</dbReference>
<dbReference type="InterPro" id="IPR046336">
    <property type="entry name" value="Lon_prtase_N_sf"/>
</dbReference>
<dbReference type="SMART" id="SM00464">
    <property type="entry name" value="LON"/>
    <property type="match status" value="1"/>
</dbReference>
<accession>A0ABT2FKU0</accession>
<organism evidence="2 3">
    <name type="scientific">Shewanella electrica</name>
    <dbReference type="NCBI Taxonomy" id="515560"/>
    <lineage>
        <taxon>Bacteria</taxon>
        <taxon>Pseudomonadati</taxon>
        <taxon>Pseudomonadota</taxon>
        <taxon>Gammaproteobacteria</taxon>
        <taxon>Alteromonadales</taxon>
        <taxon>Shewanellaceae</taxon>
        <taxon>Shewanella</taxon>
    </lineage>
</organism>
<feature type="domain" description="Lon N-terminal" evidence="1">
    <location>
        <begin position="1"/>
        <end position="180"/>
    </location>
</feature>
<dbReference type="Proteomes" id="UP001201549">
    <property type="component" value="Unassembled WGS sequence"/>
</dbReference>
<dbReference type="Gene3D" id="1.10.4060.10">
    <property type="entry name" value="BPP1347 like domain"/>
    <property type="match status" value="1"/>
</dbReference>
<proteinExistence type="predicted"/>
<name>A0ABT2FKU0_9GAMM</name>